<evidence type="ECO:0000313" key="7">
    <source>
        <dbReference type="EMBL" id="CAE7448529.1"/>
    </source>
</evidence>
<dbReference type="GO" id="GO:0032259">
    <property type="term" value="P:methylation"/>
    <property type="evidence" value="ECO:0007669"/>
    <property type="project" value="UniProtKB-KW"/>
</dbReference>
<evidence type="ECO:0000259" key="6">
    <source>
        <dbReference type="Pfam" id="PF05175"/>
    </source>
</evidence>
<keyword evidence="8" id="KW-1185">Reference proteome</keyword>
<keyword evidence="2" id="KW-0489">Methyltransferase</keyword>
<dbReference type="Gene3D" id="3.40.50.150">
    <property type="entry name" value="Vaccinia Virus protein VP39"/>
    <property type="match status" value="1"/>
</dbReference>
<dbReference type="OrthoDB" id="406152at2759"/>
<dbReference type="PROSITE" id="PS00092">
    <property type="entry name" value="N6_MTASE"/>
    <property type="match status" value="1"/>
</dbReference>
<accession>A0A812RPE4</accession>
<dbReference type="InterPro" id="IPR029063">
    <property type="entry name" value="SAM-dependent_MTases_sf"/>
</dbReference>
<dbReference type="PANTHER" id="PTHR45875:SF1">
    <property type="entry name" value="METHYLTRANSFERASE N6AMT1"/>
    <property type="match status" value="1"/>
</dbReference>
<dbReference type="SUPFAM" id="SSF53335">
    <property type="entry name" value="S-adenosyl-L-methionine-dependent methyltransferases"/>
    <property type="match status" value="1"/>
</dbReference>
<dbReference type="Pfam" id="PF05175">
    <property type="entry name" value="MTS"/>
    <property type="match status" value="1"/>
</dbReference>
<dbReference type="GO" id="GO:0008757">
    <property type="term" value="F:S-adenosylmethionine-dependent methyltransferase activity"/>
    <property type="evidence" value="ECO:0007669"/>
    <property type="project" value="TreeGrafter"/>
</dbReference>
<protein>
    <submittedName>
        <fullName evidence="7">PrmC protein</fullName>
    </submittedName>
</protein>
<feature type="compositionally biased region" description="Basic residues" evidence="5">
    <location>
        <begin position="95"/>
        <end position="111"/>
    </location>
</feature>
<evidence type="ECO:0000256" key="3">
    <source>
        <dbReference type="ARBA" id="ARBA00022679"/>
    </source>
</evidence>
<dbReference type="GO" id="GO:0008276">
    <property type="term" value="F:protein methyltransferase activity"/>
    <property type="evidence" value="ECO:0007669"/>
    <property type="project" value="TreeGrafter"/>
</dbReference>
<dbReference type="PANTHER" id="PTHR45875">
    <property type="entry name" value="METHYLTRANSFERASE N6AMT1"/>
    <property type="match status" value="1"/>
</dbReference>
<dbReference type="EMBL" id="CAJNJA010019653">
    <property type="protein sequence ID" value="CAE7448529.1"/>
    <property type="molecule type" value="Genomic_DNA"/>
</dbReference>
<organism evidence="7 8">
    <name type="scientific">Symbiodinium necroappetens</name>
    <dbReference type="NCBI Taxonomy" id="1628268"/>
    <lineage>
        <taxon>Eukaryota</taxon>
        <taxon>Sar</taxon>
        <taxon>Alveolata</taxon>
        <taxon>Dinophyceae</taxon>
        <taxon>Suessiales</taxon>
        <taxon>Symbiodiniaceae</taxon>
        <taxon>Symbiodinium</taxon>
    </lineage>
</organism>
<feature type="non-terminal residue" evidence="7">
    <location>
        <position position="987"/>
    </location>
</feature>
<dbReference type="GO" id="GO:0003676">
    <property type="term" value="F:nucleic acid binding"/>
    <property type="evidence" value="ECO:0007669"/>
    <property type="project" value="InterPro"/>
</dbReference>
<evidence type="ECO:0000256" key="2">
    <source>
        <dbReference type="ARBA" id="ARBA00022603"/>
    </source>
</evidence>
<dbReference type="CDD" id="cd02440">
    <property type="entry name" value="AdoMet_MTases"/>
    <property type="match status" value="1"/>
</dbReference>
<feature type="compositionally biased region" description="Polar residues" evidence="5">
    <location>
        <begin position="729"/>
        <end position="752"/>
    </location>
</feature>
<proteinExistence type="inferred from homology"/>
<keyword evidence="3" id="KW-0808">Transferase</keyword>
<evidence type="ECO:0000313" key="8">
    <source>
        <dbReference type="Proteomes" id="UP000601435"/>
    </source>
</evidence>
<dbReference type="InterPro" id="IPR007848">
    <property type="entry name" value="Small_mtfrase_dom"/>
</dbReference>
<gene>
    <name evidence="7" type="primary">prmC</name>
    <name evidence="7" type="ORF">SNEC2469_LOCUS12404</name>
</gene>
<dbReference type="GO" id="GO:0035657">
    <property type="term" value="C:eRF1 methyltransferase complex"/>
    <property type="evidence" value="ECO:0007669"/>
    <property type="project" value="TreeGrafter"/>
</dbReference>
<keyword evidence="4" id="KW-0949">S-adenosyl-L-methionine</keyword>
<reference evidence="7" key="1">
    <citation type="submission" date="2021-02" db="EMBL/GenBank/DDBJ databases">
        <authorList>
            <person name="Dougan E. K."/>
            <person name="Rhodes N."/>
            <person name="Thang M."/>
            <person name="Chan C."/>
        </authorList>
    </citation>
    <scope>NUCLEOTIDE SEQUENCE</scope>
</reference>
<dbReference type="InterPro" id="IPR052190">
    <property type="entry name" value="Euk-Arch_PrmC-MTase"/>
</dbReference>
<comment type="similarity">
    <text evidence="1">Belongs to the eukaryotic/archaeal PrmC-related family.</text>
</comment>
<evidence type="ECO:0000256" key="1">
    <source>
        <dbReference type="ARBA" id="ARBA00006149"/>
    </source>
</evidence>
<feature type="region of interest" description="Disordered" evidence="5">
    <location>
        <begin position="81"/>
        <end position="131"/>
    </location>
</feature>
<comment type="caution">
    <text evidence="7">The sequence shown here is derived from an EMBL/GenBank/DDBJ whole genome shotgun (WGS) entry which is preliminary data.</text>
</comment>
<evidence type="ECO:0000256" key="5">
    <source>
        <dbReference type="SAM" id="MobiDB-lite"/>
    </source>
</evidence>
<feature type="non-terminal residue" evidence="7">
    <location>
        <position position="1"/>
    </location>
</feature>
<feature type="region of interest" description="Disordered" evidence="5">
    <location>
        <begin position="724"/>
        <end position="752"/>
    </location>
</feature>
<name>A0A812RPE4_9DINO</name>
<feature type="domain" description="Methyltransferase small" evidence="6">
    <location>
        <begin position="314"/>
        <end position="403"/>
    </location>
</feature>
<dbReference type="Proteomes" id="UP000601435">
    <property type="component" value="Unassembled WGS sequence"/>
</dbReference>
<sequence length="987" mass="108623">AFNLAGGISFVPTFNGTVGLHVVVTTGIVGPNVSDLAVATDRHVCPDWRWSLCAVGVALGPLGFLADPCWRFVGRATGAPDPKHSLGAGTVRARAPQRRPSKRIGSRRGPRGSRAPGPRWPKREAPNAAAEARRCAPAAPAFVPGLVRPEVIYVETLMASEDVFLVNRDSNLEEVARWIRNGGHALVVDHWRDLERCRAAILKPLKKAAASAKEAERQRTLKKQLSDRLLGQVVEGRIALQGAPRADFLRYGDLFSTGRQFALPSGVLMGLANAWQYFEGGVRFPFLAPPVLTGPVRPFYGVYAYPHPVTHFDMLIEWLRNSSDSRTLQSALDVGTGCGVVALMLRRIAGIPDVVATDVSPNAVYGAREELKRQGLDDVEVLCSDLFTGMDRKFDLVVFNPPWLPLPQPTANEPPRTVLDLGNFYSPDLFRRFFDGLPKVLNSDGRAVLLFSNHATIRGYVDQHPFKAVMDCGDLRVEKVLSRDFDVEGRRRRTGRPQVKPSLEPAAELWAFVVSEPLQVPVLPGHVPLFSAKAHLADHQKQMATAVLSIGRLFSAEAQALMARSLVQRIVSHLRQPPGADVDSQQAWDALDALKQLGSCFWSSLIIDRLIREGSLQVKLEDYADCTLNFSCKQRSVLASFCLWGTRWSSKKARRLCGALVRKAAILWLTFQEDLRSPLTAAIEHCCGQELLRLDSNMLGLNKDQLRLAGQLCKIVSAKSVGQLDAAGSGSNSPSQTVQESYEADPQSSTDINLSRQACPGLKIMAEHEFVVQCLVRVLLHRFLRRRLMRRSTLAGVLIVKERSPDILLLVLELCQSGTAGVCSEAKKRQRGDYKAKGVLRRRVSLQQNLPNLAKKLAIWIGLSVNARGAESSRSQLLDVPPYASEDSAMGLMLERAVEDPQWLNAARILLHVGASTTATLHGQPLLSFVQEQADNKQPGFNDLLEPFLRRLGQDIDPWVQPTALLEVPAVVVCEKAARLYTILPSQ</sequence>
<dbReference type="InterPro" id="IPR002052">
    <property type="entry name" value="DNA_methylase_N6_adenine_CS"/>
</dbReference>
<evidence type="ECO:0000256" key="4">
    <source>
        <dbReference type="ARBA" id="ARBA00022691"/>
    </source>
</evidence>
<dbReference type="AlphaFoldDB" id="A0A812RPE4"/>